<keyword evidence="1" id="KW-1133">Transmembrane helix</keyword>
<keyword evidence="1" id="KW-0812">Transmembrane</keyword>
<dbReference type="Pfam" id="PF03599">
    <property type="entry name" value="CdhD"/>
    <property type="match status" value="1"/>
</dbReference>
<organism evidence="3 4">
    <name type="scientific">Methanosphaerula palustris (strain ATCC BAA-1556 / DSM 19958 / E1-9c)</name>
    <dbReference type="NCBI Taxonomy" id="521011"/>
    <lineage>
        <taxon>Archaea</taxon>
        <taxon>Methanobacteriati</taxon>
        <taxon>Methanobacteriota</taxon>
        <taxon>Stenosarchaea group</taxon>
        <taxon>Methanomicrobia</taxon>
        <taxon>Methanomicrobiales</taxon>
        <taxon>Methanoregulaceae</taxon>
        <taxon>Methanosphaerula</taxon>
    </lineage>
</organism>
<evidence type="ECO:0000313" key="3">
    <source>
        <dbReference type="EMBL" id="ACL16382.1"/>
    </source>
</evidence>
<feature type="transmembrane region" description="Helical" evidence="1">
    <location>
        <begin position="264"/>
        <end position="283"/>
    </location>
</feature>
<gene>
    <name evidence="3" type="ordered locus">Mpal_1034</name>
</gene>
<accession>B8GGX7</accession>
<dbReference type="InterPro" id="IPR016041">
    <property type="entry name" value="Ac-CoA_synth_d_su_TIM-brl"/>
</dbReference>
<evidence type="ECO:0000256" key="1">
    <source>
        <dbReference type="SAM" id="Phobius"/>
    </source>
</evidence>
<proteinExistence type="predicted"/>
<feature type="transmembrane region" description="Helical" evidence="1">
    <location>
        <begin position="202"/>
        <end position="220"/>
    </location>
</feature>
<feature type="transmembrane region" description="Helical" evidence="1">
    <location>
        <begin position="232"/>
        <end position="252"/>
    </location>
</feature>
<feature type="transmembrane region" description="Helical" evidence="1">
    <location>
        <begin position="169"/>
        <end position="196"/>
    </location>
</feature>
<sequence>MMQTTSRLSSADRRDHLLARLGVDRMGHLVRPGLYELGHPDRTAQVIVTANYTLTFDAVRSALDGIDVYLLVLDTYGVNVWCAAGKGTFGTDELVRRIEATGLAGVVDHRRVILPQFGAPGVSAPEVVRRSDFRVEWGPVRARDLPAYLANHTATPEMRQVRFPLRDRLVLIPVDLRSILLMMVAGAVVLWLLAGLGTARDLVVAMLTGTILFPILLPYLPTRDFTTRGYLLGMLVMIPSVLLDLSQGGGWLVEAGRVVVDLTVFPAITAYLALLFTGATPFTSRTGVRREIFRYIRPLAGIAVVGIVTAVALRLVTGGV</sequence>
<name>B8GGX7_METPE</name>
<dbReference type="eggNOG" id="arCOG06909">
    <property type="taxonomic scope" value="Archaea"/>
</dbReference>
<keyword evidence="1" id="KW-0472">Membrane</keyword>
<dbReference type="Gene3D" id="3.40.50.11600">
    <property type="match status" value="1"/>
</dbReference>
<reference evidence="3 4" key="1">
    <citation type="journal article" date="2015" name="Genome Announc.">
        <title>Complete Genome Sequence of Methanosphaerula palustris E1-9CT, a Hydrogenotrophic Methanogen Isolated from a Minerotrophic Fen Peatland.</title>
        <authorList>
            <person name="Cadillo-Quiroz H."/>
            <person name="Browne P."/>
            <person name="Kyrpides N."/>
            <person name="Woyke T."/>
            <person name="Goodwin L."/>
            <person name="Detter C."/>
            <person name="Yavitt J.B."/>
            <person name="Zinder S.H."/>
        </authorList>
    </citation>
    <scope>NUCLEOTIDE SEQUENCE [LARGE SCALE GENOMIC DNA]</scope>
    <source>
        <strain evidence="4">ATCC BAA-1556 / DSM 19958 / E1-9c</strain>
    </source>
</reference>
<keyword evidence="4" id="KW-1185">Reference proteome</keyword>
<evidence type="ECO:0000259" key="2">
    <source>
        <dbReference type="Pfam" id="PF03599"/>
    </source>
</evidence>
<dbReference type="STRING" id="521011.Mpal_1034"/>
<feature type="domain" description="CO dehydrogenase/acetyl-CoA synthase delta subunit TIM barrel" evidence="2">
    <location>
        <begin position="30"/>
        <end position="118"/>
    </location>
</feature>
<evidence type="ECO:0000313" key="4">
    <source>
        <dbReference type="Proteomes" id="UP000002457"/>
    </source>
</evidence>
<protein>
    <recommendedName>
        <fullName evidence="2">CO dehydrogenase/acetyl-CoA synthase delta subunit TIM barrel domain-containing protein</fullName>
    </recommendedName>
</protein>
<dbReference type="KEGG" id="mpl:Mpal_1034"/>
<feature type="transmembrane region" description="Helical" evidence="1">
    <location>
        <begin position="295"/>
        <end position="316"/>
    </location>
</feature>
<dbReference type="AlphaFoldDB" id="B8GGX7"/>
<dbReference type="EMBL" id="CP001338">
    <property type="protein sequence ID" value="ACL16382.1"/>
    <property type="molecule type" value="Genomic_DNA"/>
</dbReference>
<dbReference type="Proteomes" id="UP000002457">
    <property type="component" value="Chromosome"/>
</dbReference>
<dbReference type="NCBIfam" id="NF040863">
    <property type="entry name" value="HgcA_corrinoid"/>
    <property type="match status" value="1"/>
</dbReference>
<dbReference type="HOGENOM" id="CLU_830865_0_0_2"/>